<dbReference type="EMBL" id="VSSQ01130545">
    <property type="protein sequence ID" value="MPN58156.1"/>
    <property type="molecule type" value="Genomic_DNA"/>
</dbReference>
<protein>
    <submittedName>
        <fullName evidence="1">Uncharacterized protein</fullName>
    </submittedName>
</protein>
<gene>
    <name evidence="1" type="ORF">SDC9_205857</name>
</gene>
<reference evidence="1" key="1">
    <citation type="submission" date="2019-08" db="EMBL/GenBank/DDBJ databases">
        <authorList>
            <person name="Kucharzyk K."/>
            <person name="Murdoch R.W."/>
            <person name="Higgins S."/>
            <person name="Loffler F."/>
        </authorList>
    </citation>
    <scope>NUCLEOTIDE SEQUENCE</scope>
</reference>
<dbReference type="Gene3D" id="3.40.50.150">
    <property type="entry name" value="Vaccinia Virus protein VP39"/>
    <property type="match status" value="1"/>
</dbReference>
<sequence>MLLLAVAGERHLLGLKQLLYDTPYLNIYKETVYPGFNFENRVAVRTNIVLNDNSLITDLFAMTPYYWKTPIEGSHRLKQATHLETELGFDLLIYRRQE</sequence>
<dbReference type="AlphaFoldDB" id="A0A645J3Y3"/>
<name>A0A645J3Y3_9ZZZZ</name>
<evidence type="ECO:0000313" key="1">
    <source>
        <dbReference type="EMBL" id="MPN58156.1"/>
    </source>
</evidence>
<comment type="caution">
    <text evidence="1">The sequence shown here is derived from an EMBL/GenBank/DDBJ whole genome shotgun (WGS) entry which is preliminary data.</text>
</comment>
<proteinExistence type="predicted"/>
<dbReference type="InterPro" id="IPR029063">
    <property type="entry name" value="SAM-dependent_MTases_sf"/>
</dbReference>
<organism evidence="1">
    <name type="scientific">bioreactor metagenome</name>
    <dbReference type="NCBI Taxonomy" id="1076179"/>
    <lineage>
        <taxon>unclassified sequences</taxon>
        <taxon>metagenomes</taxon>
        <taxon>ecological metagenomes</taxon>
    </lineage>
</organism>
<accession>A0A645J3Y3</accession>